<proteinExistence type="predicted"/>
<name>A0A0C2CXX8_9BACT</name>
<protein>
    <recommendedName>
        <fullName evidence="4">Carboxypeptidase regulatory-like domain-containing protein</fullName>
    </recommendedName>
</protein>
<dbReference type="Pfam" id="PF13620">
    <property type="entry name" value="CarboxypepD_reg"/>
    <property type="match status" value="1"/>
</dbReference>
<sequence>MTDTTAMTEPELARLLDASETTRTCVRIERDGDRLRLASGLAAGIVALVLAGCATAGAQRDGSTPNAQLARLPAGSPGEIQGVIRDTGGQRIEDAVVILQSVALEGERSLLTGPSGAYRFEQLPPGTYTVQVLVNRANVSKIVTLDAGSDPASGVAASGVRVNFKISPEAMSDGVTLGVVVCEPRIRMDASSSYNSSLVWIGD</sequence>
<dbReference type="SUPFAM" id="SSF49464">
    <property type="entry name" value="Carboxypeptidase regulatory domain-like"/>
    <property type="match status" value="1"/>
</dbReference>
<gene>
    <name evidence="2" type="ORF">DB30_06732</name>
</gene>
<dbReference type="InterPro" id="IPR008969">
    <property type="entry name" value="CarboxyPept-like_regulatory"/>
</dbReference>
<dbReference type="EMBL" id="JMCC02000072">
    <property type="protein sequence ID" value="KIG14505.1"/>
    <property type="molecule type" value="Genomic_DNA"/>
</dbReference>
<evidence type="ECO:0008006" key="4">
    <source>
        <dbReference type="Google" id="ProtNLM"/>
    </source>
</evidence>
<dbReference type="Proteomes" id="UP000031599">
    <property type="component" value="Unassembled WGS sequence"/>
</dbReference>
<reference evidence="2 3" key="1">
    <citation type="submission" date="2014-12" db="EMBL/GenBank/DDBJ databases">
        <title>Genome assembly of Enhygromyxa salina DSM 15201.</title>
        <authorList>
            <person name="Sharma G."/>
            <person name="Subramanian S."/>
        </authorList>
    </citation>
    <scope>NUCLEOTIDE SEQUENCE [LARGE SCALE GENOMIC DNA]</scope>
    <source>
        <strain evidence="2 3">DSM 15201</strain>
    </source>
</reference>
<accession>A0A0C2CXX8</accession>
<comment type="caution">
    <text evidence="2">The sequence shown here is derived from an EMBL/GenBank/DDBJ whole genome shotgun (WGS) entry which is preliminary data.</text>
</comment>
<evidence type="ECO:0000256" key="1">
    <source>
        <dbReference type="SAM" id="Phobius"/>
    </source>
</evidence>
<evidence type="ECO:0000313" key="2">
    <source>
        <dbReference type="EMBL" id="KIG14505.1"/>
    </source>
</evidence>
<dbReference type="AlphaFoldDB" id="A0A0C2CXX8"/>
<keyword evidence="1" id="KW-0472">Membrane</keyword>
<organism evidence="2 3">
    <name type="scientific">Enhygromyxa salina</name>
    <dbReference type="NCBI Taxonomy" id="215803"/>
    <lineage>
        <taxon>Bacteria</taxon>
        <taxon>Pseudomonadati</taxon>
        <taxon>Myxococcota</taxon>
        <taxon>Polyangia</taxon>
        <taxon>Nannocystales</taxon>
        <taxon>Nannocystaceae</taxon>
        <taxon>Enhygromyxa</taxon>
    </lineage>
</organism>
<keyword evidence="1" id="KW-1133">Transmembrane helix</keyword>
<dbReference type="Gene3D" id="2.60.40.1120">
    <property type="entry name" value="Carboxypeptidase-like, regulatory domain"/>
    <property type="match status" value="1"/>
</dbReference>
<evidence type="ECO:0000313" key="3">
    <source>
        <dbReference type="Proteomes" id="UP000031599"/>
    </source>
</evidence>
<feature type="transmembrane region" description="Helical" evidence="1">
    <location>
        <begin position="37"/>
        <end position="58"/>
    </location>
</feature>
<keyword evidence="1" id="KW-0812">Transmembrane</keyword>